<gene>
    <name evidence="8" type="ORF">GCM10007276_23490</name>
</gene>
<dbReference type="InterPro" id="IPR040442">
    <property type="entry name" value="Pyrv_kinase-like_dom_sf"/>
</dbReference>
<evidence type="ECO:0000313" key="8">
    <source>
        <dbReference type="EMBL" id="GGE45573.1"/>
    </source>
</evidence>
<evidence type="ECO:0000256" key="1">
    <source>
        <dbReference type="ARBA" id="ARBA00001946"/>
    </source>
</evidence>
<keyword evidence="3 6" id="KW-0479">Metal-binding</keyword>
<evidence type="ECO:0000256" key="3">
    <source>
        <dbReference type="ARBA" id="ARBA00022723"/>
    </source>
</evidence>
<evidence type="ECO:0000259" key="7">
    <source>
        <dbReference type="Pfam" id="PF03328"/>
    </source>
</evidence>
<comment type="cofactor">
    <cofactor evidence="1">
        <name>Mg(2+)</name>
        <dbReference type="ChEBI" id="CHEBI:18420"/>
    </cofactor>
</comment>
<keyword evidence="8" id="KW-0456">Lyase</keyword>
<dbReference type="GO" id="GO:0000287">
    <property type="term" value="F:magnesium ion binding"/>
    <property type="evidence" value="ECO:0007669"/>
    <property type="project" value="TreeGrafter"/>
</dbReference>
<name>A0A8J2YIM7_9RHOB</name>
<accession>A0A8J2YIM7</accession>
<evidence type="ECO:0000256" key="5">
    <source>
        <dbReference type="PIRSR" id="PIRSR015582-1"/>
    </source>
</evidence>
<reference evidence="8" key="2">
    <citation type="submission" date="2020-09" db="EMBL/GenBank/DDBJ databases">
        <authorList>
            <person name="Sun Q."/>
            <person name="Sedlacek I."/>
        </authorList>
    </citation>
    <scope>NUCLEOTIDE SEQUENCE</scope>
    <source>
        <strain evidence="8">CCM 7684</strain>
    </source>
</reference>
<comment type="caution">
    <text evidence="8">The sequence shown here is derived from an EMBL/GenBank/DDBJ whole genome shotgun (WGS) entry which is preliminary data.</text>
</comment>
<feature type="domain" description="HpcH/HpaI aldolase/citrate lyase" evidence="7">
    <location>
        <begin position="15"/>
        <end position="241"/>
    </location>
</feature>
<feature type="binding site" evidence="5">
    <location>
        <position position="77"/>
    </location>
    <ligand>
        <name>substrate</name>
    </ligand>
</feature>
<reference evidence="8" key="1">
    <citation type="journal article" date="2014" name="Int. J. Syst. Evol. Microbiol.">
        <title>Complete genome sequence of Corynebacterium casei LMG S-19264T (=DSM 44701T), isolated from a smear-ripened cheese.</title>
        <authorList>
            <consortium name="US DOE Joint Genome Institute (JGI-PGF)"/>
            <person name="Walter F."/>
            <person name="Albersmeier A."/>
            <person name="Kalinowski J."/>
            <person name="Ruckert C."/>
        </authorList>
    </citation>
    <scope>NUCLEOTIDE SEQUENCE</scope>
    <source>
        <strain evidence="8">CCM 7684</strain>
    </source>
</reference>
<dbReference type="PIRSF" id="PIRSF015582">
    <property type="entry name" value="Cit_lyase_B"/>
    <property type="match status" value="1"/>
</dbReference>
<feature type="binding site" evidence="6">
    <location>
        <position position="141"/>
    </location>
    <ligand>
        <name>Mg(2+)</name>
        <dbReference type="ChEBI" id="CHEBI:18420"/>
    </ligand>
</feature>
<keyword evidence="9" id="KW-1185">Reference proteome</keyword>
<dbReference type="InterPro" id="IPR015813">
    <property type="entry name" value="Pyrv/PenolPyrv_kinase-like_dom"/>
</dbReference>
<comment type="similarity">
    <text evidence="2">Belongs to the HpcH/HpaI aldolase family.</text>
</comment>
<proteinExistence type="inferred from homology"/>
<dbReference type="GO" id="GO:0006107">
    <property type="term" value="P:oxaloacetate metabolic process"/>
    <property type="evidence" value="ECO:0007669"/>
    <property type="project" value="TreeGrafter"/>
</dbReference>
<organism evidence="8 9">
    <name type="scientific">Agaricicola taiwanensis</name>
    <dbReference type="NCBI Taxonomy" id="591372"/>
    <lineage>
        <taxon>Bacteria</taxon>
        <taxon>Pseudomonadati</taxon>
        <taxon>Pseudomonadota</taxon>
        <taxon>Alphaproteobacteria</taxon>
        <taxon>Rhodobacterales</taxon>
        <taxon>Paracoccaceae</taxon>
        <taxon>Agaricicola</taxon>
    </lineage>
</organism>
<dbReference type="Proteomes" id="UP000602745">
    <property type="component" value="Unassembled WGS sequence"/>
</dbReference>
<keyword evidence="4 6" id="KW-0460">Magnesium</keyword>
<sequence>MIPAEGCNVRSDAMRSYLFVPGDDERKLIKSLNSGADALILDLEDAVAPDRKRLACEMVAEFVVAHRGTMAPPLFIRVNGLDTGLLIPDLAIVTRSAPVGIMLPKCSGAADVALVSGYLDALEVRDGVEPGSIRLFPIITEEARALAGSAGYHQAPRRLTAMLWGGEDLAADIGAFANRTPSGDYHFPFQMARAFCLFASAAAGVAAVDAVYTDFRDMAGLAAEAKVAAETGFSGKAAIHPAQVEVINRAFTPDAEAIQWAEAVLAAFAGKSASGVASLDGKMLDRPHLRLAERLIARAKPPVR</sequence>
<evidence type="ECO:0000256" key="6">
    <source>
        <dbReference type="PIRSR" id="PIRSR015582-2"/>
    </source>
</evidence>
<dbReference type="Gene3D" id="3.20.20.60">
    <property type="entry name" value="Phosphoenolpyruvate-binding domains"/>
    <property type="match status" value="1"/>
</dbReference>
<dbReference type="Pfam" id="PF03328">
    <property type="entry name" value="HpcH_HpaI"/>
    <property type="match status" value="1"/>
</dbReference>
<dbReference type="PANTHER" id="PTHR32308">
    <property type="entry name" value="LYASE BETA SUBUNIT, PUTATIVE (AFU_ORTHOLOGUE AFUA_4G13030)-RELATED"/>
    <property type="match status" value="1"/>
</dbReference>
<dbReference type="SUPFAM" id="SSF51621">
    <property type="entry name" value="Phosphoenolpyruvate/pyruvate domain"/>
    <property type="match status" value="1"/>
</dbReference>
<dbReference type="EMBL" id="BMCP01000002">
    <property type="protein sequence ID" value="GGE45573.1"/>
    <property type="molecule type" value="Genomic_DNA"/>
</dbReference>
<evidence type="ECO:0000256" key="4">
    <source>
        <dbReference type="ARBA" id="ARBA00022842"/>
    </source>
</evidence>
<dbReference type="InterPro" id="IPR011206">
    <property type="entry name" value="Citrate_lyase_beta/mcl1/mcl2"/>
</dbReference>
<feature type="binding site" evidence="5">
    <location>
        <position position="141"/>
    </location>
    <ligand>
        <name>substrate</name>
    </ligand>
</feature>
<evidence type="ECO:0000256" key="2">
    <source>
        <dbReference type="ARBA" id="ARBA00005568"/>
    </source>
</evidence>
<feature type="binding site" evidence="6">
    <location>
        <position position="168"/>
    </location>
    <ligand>
        <name>Mg(2+)</name>
        <dbReference type="ChEBI" id="CHEBI:18420"/>
    </ligand>
</feature>
<evidence type="ECO:0000313" key="9">
    <source>
        <dbReference type="Proteomes" id="UP000602745"/>
    </source>
</evidence>
<dbReference type="PANTHER" id="PTHR32308:SF0">
    <property type="entry name" value="HPCH_HPAI ALDOLASE_CITRATE LYASE DOMAIN-CONTAINING PROTEIN"/>
    <property type="match status" value="1"/>
</dbReference>
<protein>
    <submittedName>
        <fullName evidence="8">Citryl-CoA lyase</fullName>
    </submittedName>
</protein>
<dbReference type="AlphaFoldDB" id="A0A8J2YIM7"/>
<dbReference type="InterPro" id="IPR005000">
    <property type="entry name" value="Aldolase/citrate-lyase_domain"/>
</dbReference>
<dbReference type="GO" id="GO:0016829">
    <property type="term" value="F:lyase activity"/>
    <property type="evidence" value="ECO:0007669"/>
    <property type="project" value="UniProtKB-KW"/>
</dbReference>